<dbReference type="GO" id="GO:0071040">
    <property type="term" value="P:nuclear polyadenylation-dependent antisense transcript catabolic process"/>
    <property type="evidence" value="ECO:0007669"/>
    <property type="project" value="TreeGrafter"/>
</dbReference>
<sequence length="153" mass="18118">MHKTLSGCKEFAVDLEHHSLRSFQGFTCLMQISTREQDFIVDTIELRSCIHLLLPAFTDPKITKVFHGADSDVRWLQRDFGLYIVNMFDTGQASRVLEFPSYGLAYLLHRFCEEEADKQYQLADWRVRPLTPEMLKYARMDTHYLLYIYDQLR</sequence>
<dbReference type="GO" id="GO:0071036">
    <property type="term" value="P:nuclear polyadenylation-dependent snoRNA catabolic process"/>
    <property type="evidence" value="ECO:0007669"/>
    <property type="project" value="TreeGrafter"/>
</dbReference>
<dbReference type="SUPFAM" id="SSF53098">
    <property type="entry name" value="Ribonuclease H-like"/>
    <property type="match status" value="1"/>
</dbReference>
<dbReference type="EMBL" id="JH993047">
    <property type="protein sequence ID" value="EKX38530.1"/>
    <property type="molecule type" value="Genomic_DNA"/>
</dbReference>
<dbReference type="GO" id="GO:0000175">
    <property type="term" value="F:3'-5'-RNA exonuclease activity"/>
    <property type="evidence" value="ECO:0007669"/>
    <property type="project" value="InterPro"/>
</dbReference>
<accession>L1IRS2</accession>
<dbReference type="GO" id="GO:0071037">
    <property type="term" value="P:nuclear polyadenylation-dependent snRNA catabolic process"/>
    <property type="evidence" value="ECO:0007669"/>
    <property type="project" value="TreeGrafter"/>
</dbReference>
<dbReference type="GeneID" id="17295262"/>
<dbReference type="OMA" id="ECKEFAV"/>
<name>L1IRS2_GUITC</name>
<dbReference type="OrthoDB" id="2250022at2759"/>
<dbReference type="EnsemblProtists" id="EKX38530">
    <property type="protein sequence ID" value="EKX38530"/>
    <property type="gene ID" value="GUITHDRAFT_59898"/>
</dbReference>
<dbReference type="InterPro" id="IPR045092">
    <property type="entry name" value="Rrp6-like"/>
</dbReference>
<dbReference type="Gene3D" id="3.30.420.10">
    <property type="entry name" value="Ribonuclease H-like superfamily/Ribonuclease H"/>
    <property type="match status" value="1"/>
</dbReference>
<dbReference type="AlphaFoldDB" id="L1IRS2"/>
<dbReference type="InterPro" id="IPR036397">
    <property type="entry name" value="RNaseH_sf"/>
</dbReference>
<dbReference type="InterPro" id="IPR012337">
    <property type="entry name" value="RNaseH-like_sf"/>
</dbReference>
<dbReference type="GO" id="GO:0000467">
    <property type="term" value="P:exonucleolytic trimming to generate mature 3'-end of 5.8S rRNA from tricistronic rRNA transcript (SSU-rRNA, 5.8S rRNA, LSU-rRNA)"/>
    <property type="evidence" value="ECO:0007669"/>
    <property type="project" value="InterPro"/>
</dbReference>
<evidence type="ECO:0000313" key="2">
    <source>
        <dbReference type="EMBL" id="EKX38530.1"/>
    </source>
</evidence>
<dbReference type="GO" id="GO:0071039">
    <property type="term" value="P:nuclear polyadenylation-dependent CUT catabolic process"/>
    <property type="evidence" value="ECO:0007669"/>
    <property type="project" value="TreeGrafter"/>
</dbReference>
<dbReference type="GO" id="GO:0071035">
    <property type="term" value="P:nuclear polyadenylation-dependent rRNA catabolic process"/>
    <property type="evidence" value="ECO:0007669"/>
    <property type="project" value="TreeGrafter"/>
</dbReference>
<dbReference type="Pfam" id="PF01612">
    <property type="entry name" value="DNA_pol_A_exo1"/>
    <property type="match status" value="1"/>
</dbReference>
<feature type="domain" description="3'-5' exonuclease" evidence="1">
    <location>
        <begin position="3"/>
        <end position="153"/>
    </location>
</feature>
<dbReference type="InterPro" id="IPR002562">
    <property type="entry name" value="3'-5'_exonuclease_dom"/>
</dbReference>
<dbReference type="STRING" id="905079.L1IRS2"/>
<dbReference type="eggNOG" id="KOG2206">
    <property type="taxonomic scope" value="Eukaryota"/>
</dbReference>
<proteinExistence type="predicted"/>
<dbReference type="GO" id="GO:0071038">
    <property type="term" value="P:TRAMP-dependent tRNA surveillance pathway"/>
    <property type="evidence" value="ECO:0007669"/>
    <property type="project" value="TreeGrafter"/>
</dbReference>
<dbReference type="GO" id="GO:0071051">
    <property type="term" value="P:poly(A)-dependent snoRNA 3'-end processing"/>
    <property type="evidence" value="ECO:0007669"/>
    <property type="project" value="TreeGrafter"/>
</dbReference>
<dbReference type="GO" id="GO:0000176">
    <property type="term" value="C:nuclear exosome (RNase complex)"/>
    <property type="evidence" value="ECO:0007669"/>
    <property type="project" value="TreeGrafter"/>
</dbReference>
<dbReference type="Proteomes" id="UP000011087">
    <property type="component" value="Unassembled WGS sequence"/>
</dbReference>
<dbReference type="GO" id="GO:0003727">
    <property type="term" value="F:single-stranded RNA binding"/>
    <property type="evidence" value="ECO:0007669"/>
    <property type="project" value="TreeGrafter"/>
</dbReference>
<dbReference type="HOGENOM" id="CLU_042387_2_1_1"/>
<reference evidence="3" key="3">
    <citation type="submission" date="2016-03" db="UniProtKB">
        <authorList>
            <consortium name="EnsemblProtists"/>
        </authorList>
    </citation>
    <scope>IDENTIFICATION</scope>
</reference>
<dbReference type="KEGG" id="gtt:GUITHDRAFT_59898"/>
<reference evidence="2 4" key="1">
    <citation type="journal article" date="2012" name="Nature">
        <title>Algal genomes reveal evolutionary mosaicism and the fate of nucleomorphs.</title>
        <authorList>
            <consortium name="DOE Joint Genome Institute"/>
            <person name="Curtis B.A."/>
            <person name="Tanifuji G."/>
            <person name="Burki F."/>
            <person name="Gruber A."/>
            <person name="Irimia M."/>
            <person name="Maruyama S."/>
            <person name="Arias M.C."/>
            <person name="Ball S.G."/>
            <person name="Gile G.H."/>
            <person name="Hirakawa Y."/>
            <person name="Hopkins J.F."/>
            <person name="Kuo A."/>
            <person name="Rensing S.A."/>
            <person name="Schmutz J."/>
            <person name="Symeonidi A."/>
            <person name="Elias M."/>
            <person name="Eveleigh R.J."/>
            <person name="Herman E.K."/>
            <person name="Klute M.J."/>
            <person name="Nakayama T."/>
            <person name="Obornik M."/>
            <person name="Reyes-Prieto A."/>
            <person name="Armbrust E.V."/>
            <person name="Aves S.J."/>
            <person name="Beiko R.G."/>
            <person name="Coutinho P."/>
            <person name="Dacks J.B."/>
            <person name="Durnford D.G."/>
            <person name="Fast N.M."/>
            <person name="Green B.R."/>
            <person name="Grisdale C.J."/>
            <person name="Hempel F."/>
            <person name="Henrissat B."/>
            <person name="Hoppner M.P."/>
            <person name="Ishida K."/>
            <person name="Kim E."/>
            <person name="Koreny L."/>
            <person name="Kroth P.G."/>
            <person name="Liu Y."/>
            <person name="Malik S.B."/>
            <person name="Maier U.G."/>
            <person name="McRose D."/>
            <person name="Mock T."/>
            <person name="Neilson J.A."/>
            <person name="Onodera N.T."/>
            <person name="Poole A.M."/>
            <person name="Pritham E.J."/>
            <person name="Richards T.A."/>
            <person name="Rocap G."/>
            <person name="Roy S.W."/>
            <person name="Sarai C."/>
            <person name="Schaack S."/>
            <person name="Shirato S."/>
            <person name="Slamovits C.H."/>
            <person name="Spencer D.F."/>
            <person name="Suzuki S."/>
            <person name="Worden A.Z."/>
            <person name="Zauner S."/>
            <person name="Barry K."/>
            <person name="Bell C."/>
            <person name="Bharti A.K."/>
            <person name="Crow J.A."/>
            <person name="Grimwood J."/>
            <person name="Kramer R."/>
            <person name="Lindquist E."/>
            <person name="Lucas S."/>
            <person name="Salamov A."/>
            <person name="McFadden G.I."/>
            <person name="Lane C.E."/>
            <person name="Keeling P.J."/>
            <person name="Gray M.W."/>
            <person name="Grigoriev I.V."/>
            <person name="Archibald J.M."/>
        </authorList>
    </citation>
    <scope>NUCLEOTIDE SEQUENCE</scope>
    <source>
        <strain evidence="2 4">CCMP2712</strain>
    </source>
</reference>
<evidence type="ECO:0000313" key="3">
    <source>
        <dbReference type="EnsemblProtists" id="EKX38530"/>
    </source>
</evidence>
<feature type="non-terminal residue" evidence="2">
    <location>
        <position position="153"/>
    </location>
</feature>
<dbReference type="PaxDb" id="55529-EKX38530"/>
<evidence type="ECO:0000259" key="1">
    <source>
        <dbReference type="SMART" id="SM00474"/>
    </source>
</evidence>
<organism evidence="2">
    <name type="scientific">Guillardia theta (strain CCMP2712)</name>
    <name type="common">Cryptophyte</name>
    <dbReference type="NCBI Taxonomy" id="905079"/>
    <lineage>
        <taxon>Eukaryota</taxon>
        <taxon>Cryptophyceae</taxon>
        <taxon>Pyrenomonadales</taxon>
        <taxon>Geminigeraceae</taxon>
        <taxon>Guillardia</taxon>
    </lineage>
</organism>
<keyword evidence="4" id="KW-1185">Reference proteome</keyword>
<dbReference type="PANTHER" id="PTHR12124">
    <property type="entry name" value="POLYMYOSITIS/SCLERODERMA AUTOANTIGEN-RELATED"/>
    <property type="match status" value="1"/>
</dbReference>
<dbReference type="PANTHER" id="PTHR12124:SF47">
    <property type="entry name" value="EXOSOME COMPONENT 10"/>
    <property type="match status" value="1"/>
</dbReference>
<gene>
    <name evidence="2" type="ORF">GUITHDRAFT_59898</name>
</gene>
<reference evidence="4" key="2">
    <citation type="submission" date="2012-11" db="EMBL/GenBank/DDBJ databases">
        <authorList>
            <person name="Kuo A."/>
            <person name="Curtis B.A."/>
            <person name="Tanifuji G."/>
            <person name="Burki F."/>
            <person name="Gruber A."/>
            <person name="Irimia M."/>
            <person name="Maruyama S."/>
            <person name="Arias M.C."/>
            <person name="Ball S.G."/>
            <person name="Gile G.H."/>
            <person name="Hirakawa Y."/>
            <person name="Hopkins J.F."/>
            <person name="Rensing S.A."/>
            <person name="Schmutz J."/>
            <person name="Symeonidi A."/>
            <person name="Elias M."/>
            <person name="Eveleigh R.J."/>
            <person name="Herman E.K."/>
            <person name="Klute M.J."/>
            <person name="Nakayama T."/>
            <person name="Obornik M."/>
            <person name="Reyes-Prieto A."/>
            <person name="Armbrust E.V."/>
            <person name="Aves S.J."/>
            <person name="Beiko R.G."/>
            <person name="Coutinho P."/>
            <person name="Dacks J.B."/>
            <person name="Durnford D.G."/>
            <person name="Fast N.M."/>
            <person name="Green B.R."/>
            <person name="Grisdale C."/>
            <person name="Hempe F."/>
            <person name="Henrissat B."/>
            <person name="Hoppner M.P."/>
            <person name="Ishida K.-I."/>
            <person name="Kim E."/>
            <person name="Koreny L."/>
            <person name="Kroth P.G."/>
            <person name="Liu Y."/>
            <person name="Malik S.-B."/>
            <person name="Maier U.G."/>
            <person name="McRose D."/>
            <person name="Mock T."/>
            <person name="Neilson J.A."/>
            <person name="Onodera N.T."/>
            <person name="Poole A.M."/>
            <person name="Pritham E.J."/>
            <person name="Richards T.A."/>
            <person name="Rocap G."/>
            <person name="Roy S.W."/>
            <person name="Sarai C."/>
            <person name="Schaack S."/>
            <person name="Shirato S."/>
            <person name="Slamovits C.H."/>
            <person name="Spencer D.F."/>
            <person name="Suzuki S."/>
            <person name="Worden A.Z."/>
            <person name="Zauner S."/>
            <person name="Barry K."/>
            <person name="Bell C."/>
            <person name="Bharti A.K."/>
            <person name="Crow J.A."/>
            <person name="Grimwood J."/>
            <person name="Kramer R."/>
            <person name="Lindquist E."/>
            <person name="Lucas S."/>
            <person name="Salamov A."/>
            <person name="McFadden G.I."/>
            <person name="Lane C.E."/>
            <person name="Keeling P.J."/>
            <person name="Gray M.W."/>
            <person name="Grigoriev I.V."/>
            <person name="Archibald J.M."/>
        </authorList>
    </citation>
    <scope>NUCLEOTIDE SEQUENCE</scope>
    <source>
        <strain evidence="4">CCMP2712</strain>
    </source>
</reference>
<dbReference type="RefSeq" id="XP_005825510.1">
    <property type="nucleotide sequence ID" value="XM_005825453.1"/>
</dbReference>
<dbReference type="GO" id="GO:0005730">
    <property type="term" value="C:nucleolus"/>
    <property type="evidence" value="ECO:0007669"/>
    <property type="project" value="TreeGrafter"/>
</dbReference>
<dbReference type="GO" id="GO:0071044">
    <property type="term" value="P:histone mRNA catabolic process"/>
    <property type="evidence" value="ECO:0007669"/>
    <property type="project" value="TreeGrafter"/>
</dbReference>
<evidence type="ECO:0000313" key="4">
    <source>
        <dbReference type="Proteomes" id="UP000011087"/>
    </source>
</evidence>
<dbReference type="SMART" id="SM00474">
    <property type="entry name" value="35EXOc"/>
    <property type="match status" value="1"/>
</dbReference>
<protein>
    <recommendedName>
        <fullName evidence="1">3'-5' exonuclease domain-containing protein</fullName>
    </recommendedName>
</protein>